<dbReference type="RefSeq" id="WP_024011547.1">
    <property type="nucleotide sequence ID" value="NZ_CM002330.1"/>
</dbReference>
<accession>V8R7Z7</accession>
<dbReference type="PATRIC" id="fig|1395516.4.peg.647"/>
<evidence type="ECO:0008006" key="3">
    <source>
        <dbReference type="Google" id="ProtNLM"/>
    </source>
</evidence>
<dbReference type="Proteomes" id="UP000024771">
    <property type="component" value="Chromosome"/>
</dbReference>
<proteinExistence type="predicted"/>
<name>V8R7Z7_9PSED</name>
<reference evidence="1 2" key="1">
    <citation type="journal article" date="2014" name="Genome Announc.">
        <title>Draft Genome Sequence of Pseudomonas moraviensis R28-S.</title>
        <authorList>
            <person name="Hunter S.S."/>
            <person name="Yano H."/>
            <person name="Loftie-Eaton W."/>
            <person name="Hughes J."/>
            <person name="De Gelder L."/>
            <person name="Stragier P."/>
            <person name="De Vos P."/>
            <person name="Settles M.L."/>
            <person name="Top E.M."/>
        </authorList>
    </citation>
    <scope>NUCLEOTIDE SEQUENCE [LARGE SCALE GENOMIC DNA]</scope>
    <source>
        <strain evidence="2">R28</strain>
    </source>
</reference>
<dbReference type="HOGENOM" id="CLU_160000_0_0_6"/>
<protein>
    <recommendedName>
        <fullName evidence="3">Tail protein</fullName>
    </recommendedName>
</protein>
<evidence type="ECO:0000313" key="1">
    <source>
        <dbReference type="EMBL" id="ETF08007.1"/>
    </source>
</evidence>
<sequence length="116" mass="11979">MSKTNHGTVEVTLGDEVFTLKPTLKAMKAIEGRFGGILPAMQSVGTANLSTIAFIVAIGTGVNLAKKDAATPIEEAVFEEGIDSAGAQVIPYLKGFLNPAGKSDAELEAQAESGNE</sequence>
<dbReference type="EMBL" id="AYMZ01000003">
    <property type="protein sequence ID" value="ETF08007.1"/>
    <property type="molecule type" value="Genomic_DNA"/>
</dbReference>
<dbReference type="AlphaFoldDB" id="V8R7Z7"/>
<comment type="caution">
    <text evidence="1">The sequence shown here is derived from an EMBL/GenBank/DDBJ whole genome shotgun (WGS) entry which is preliminary data.</text>
</comment>
<gene>
    <name evidence="1" type="ORF">PMO01_03175</name>
</gene>
<evidence type="ECO:0000313" key="2">
    <source>
        <dbReference type="Proteomes" id="UP000024771"/>
    </source>
</evidence>
<organism evidence="1 2">
    <name type="scientific">Pseudomonas moraviensis R28-S</name>
    <dbReference type="NCBI Taxonomy" id="1395516"/>
    <lineage>
        <taxon>Bacteria</taxon>
        <taxon>Pseudomonadati</taxon>
        <taxon>Pseudomonadota</taxon>
        <taxon>Gammaproteobacteria</taxon>
        <taxon>Pseudomonadales</taxon>
        <taxon>Pseudomonadaceae</taxon>
        <taxon>Pseudomonas</taxon>
    </lineage>
</organism>